<evidence type="ECO:0000313" key="1">
    <source>
        <dbReference type="EMBL" id="EGU79076.1"/>
    </source>
</evidence>
<gene>
    <name evidence="1" type="ORF">FOXB_10415</name>
</gene>
<sequence length="31" mass="3645">MSGKTFSSVKKGKNWDYISTYYYRVATVVQH</sequence>
<dbReference type="AlphaFoldDB" id="F9FVI4"/>
<dbReference type="EMBL" id="AFQF01002716">
    <property type="protein sequence ID" value="EGU79076.1"/>
    <property type="molecule type" value="Genomic_DNA"/>
</dbReference>
<reference evidence="1" key="1">
    <citation type="journal article" date="2012" name="Mol. Plant Microbe Interact.">
        <title>A highly conserved effector in Fusarium oxysporum is required for full virulence on Arabidopsis.</title>
        <authorList>
            <person name="Thatcher L.F."/>
            <person name="Gardiner D.M."/>
            <person name="Kazan K."/>
            <person name="Manners J."/>
        </authorList>
    </citation>
    <scope>NUCLEOTIDE SEQUENCE [LARGE SCALE GENOMIC DNA]</scope>
    <source>
        <strain evidence="1">Fo5176</strain>
    </source>
</reference>
<organism evidence="1">
    <name type="scientific">Fusarium oxysporum (strain Fo5176)</name>
    <name type="common">Fusarium vascular wilt</name>
    <dbReference type="NCBI Taxonomy" id="660025"/>
    <lineage>
        <taxon>Eukaryota</taxon>
        <taxon>Fungi</taxon>
        <taxon>Dikarya</taxon>
        <taxon>Ascomycota</taxon>
        <taxon>Pezizomycotina</taxon>
        <taxon>Sordariomycetes</taxon>
        <taxon>Hypocreomycetidae</taxon>
        <taxon>Hypocreales</taxon>
        <taxon>Nectriaceae</taxon>
        <taxon>Fusarium</taxon>
        <taxon>Fusarium oxysporum species complex</taxon>
    </lineage>
</organism>
<protein>
    <submittedName>
        <fullName evidence="1">Uncharacterized protein</fullName>
    </submittedName>
</protein>
<proteinExistence type="predicted"/>
<name>F9FVI4_FUSOF</name>
<comment type="caution">
    <text evidence="1">The sequence shown here is derived from an EMBL/GenBank/DDBJ whole genome shotgun (WGS) entry which is preliminary data.</text>
</comment>
<accession>F9FVI4</accession>